<evidence type="ECO:0000313" key="9">
    <source>
        <dbReference type="EMBL" id="QAA95945.1"/>
    </source>
</evidence>
<protein>
    <submittedName>
        <fullName evidence="9">ATP-binding cassette sub-family H member 12</fullName>
    </submittedName>
</protein>
<name>A0A451FTC9_DIACI</name>
<dbReference type="PANTHER" id="PTHR43038:SF3">
    <property type="entry name" value="ABC TRANSPORTER G FAMILY MEMBER 20 ISOFORM X1"/>
    <property type="match status" value="1"/>
</dbReference>
<evidence type="ECO:0000256" key="4">
    <source>
        <dbReference type="ARBA" id="ARBA00022840"/>
    </source>
</evidence>
<dbReference type="Gene3D" id="3.40.50.300">
    <property type="entry name" value="P-loop containing nucleotide triphosphate hydrolases"/>
    <property type="match status" value="1"/>
</dbReference>
<dbReference type="AlphaFoldDB" id="A0A451FTC9"/>
<dbReference type="PANTHER" id="PTHR43038">
    <property type="entry name" value="ATP-BINDING CASSETTE, SUB-FAMILY H, MEMBER 1"/>
    <property type="match status" value="1"/>
</dbReference>
<organism evidence="9">
    <name type="scientific">Diaphorina citri</name>
    <name type="common">Asian citrus psyllid</name>
    <dbReference type="NCBI Taxonomy" id="121845"/>
    <lineage>
        <taxon>Eukaryota</taxon>
        <taxon>Metazoa</taxon>
        <taxon>Ecdysozoa</taxon>
        <taxon>Arthropoda</taxon>
        <taxon>Hexapoda</taxon>
        <taxon>Insecta</taxon>
        <taxon>Pterygota</taxon>
        <taxon>Neoptera</taxon>
        <taxon>Paraneoptera</taxon>
        <taxon>Hemiptera</taxon>
        <taxon>Sternorrhyncha</taxon>
        <taxon>Psylloidea</taxon>
        <taxon>Psyllidae</taxon>
        <taxon>Diaphorininae</taxon>
        <taxon>Diaphorina</taxon>
    </lineage>
</organism>
<sequence>MDTQSAVVLRNAYKKYGGTSTWVLKNLNMTIPRNQIYGLLGSSGCGKTTLLKCLVGALDLDYGSIELIVNSKKKIGFMPQETALFDEFTIAETFQFYASLYRISSEEFRAKMKELQEVLDLPPDHRTCSTLSGGQVRRVSIAVTLLHTPSLVILDEPTSGLDPMLAHYFWQYLQRMSSNGQTIIITTHYIEEARQANVVGLMRKGVLLAEKSPEELIASYGVDSLEEVFLRLCHQQNQAIEAEPEKKIPFKNPYKDDVNTYTMFWPHTKAIIYKNFKWVQRNFTMFILLSVGLSVACMFESNECLKYAPQMRVGVVNHGAANCSNYAADPDYSCGDNQTVDFSCNFVEAWRAQVPDFPVILYDDMSQAMRFAKSRYLVSVLEFPANFTLGILQRFTEGSHVEQDLLDNSAVDIRQDSTDFMATYQIEQNIRDIMGVILKDYLRSCGYNPKVADIPPMNINKEAFFGEGIVYRPHDYTTHVAMSCMVGITFLAPTILLTLSLCLEKVTGAYTRCIVSGVRVIEILAGYTIVLVLYNLINIAAMSLVQFVIYGQPYGNFWLSYVLINFIGFTGIFFGFFVVILTRSLIESAGLCIIMSVSSYTFTGFIWPIEAAVFPQVRYISTAVLPNTLVLKSFMAIVWKDASFWNKQVYLGFMICILHTIFYISIIYLMLRYKKAL</sequence>
<dbReference type="InterPro" id="IPR013525">
    <property type="entry name" value="ABC2_TM"/>
</dbReference>
<reference evidence="9" key="1">
    <citation type="submission" date="2018-04" db="EMBL/GenBank/DDBJ databases">
        <title>The ABC transporter gene family of Asian Citrus Psyllid, Diaphorina citri.</title>
        <authorList>
            <person name="Wang Z."/>
            <person name="Zeng X."/>
        </authorList>
    </citation>
    <scope>NUCLEOTIDE SEQUENCE</scope>
</reference>
<keyword evidence="5 7" id="KW-1133">Transmembrane helix</keyword>
<keyword evidence="2 7" id="KW-0812">Transmembrane</keyword>
<dbReference type="Pfam" id="PF00005">
    <property type="entry name" value="ABC_tran"/>
    <property type="match status" value="1"/>
</dbReference>
<keyword evidence="6 7" id="KW-0472">Membrane</keyword>
<evidence type="ECO:0000256" key="5">
    <source>
        <dbReference type="ARBA" id="ARBA00022989"/>
    </source>
</evidence>
<dbReference type="InterPro" id="IPR027417">
    <property type="entry name" value="P-loop_NTPase"/>
</dbReference>
<dbReference type="GO" id="GO:0016887">
    <property type="term" value="F:ATP hydrolysis activity"/>
    <property type="evidence" value="ECO:0007669"/>
    <property type="project" value="InterPro"/>
</dbReference>
<feature type="transmembrane region" description="Helical" evidence="7">
    <location>
        <begin position="588"/>
        <end position="607"/>
    </location>
</feature>
<feature type="transmembrane region" description="Helical" evidence="7">
    <location>
        <begin position="557"/>
        <end position="581"/>
    </location>
</feature>
<dbReference type="PROSITE" id="PS50893">
    <property type="entry name" value="ABC_TRANSPORTER_2"/>
    <property type="match status" value="1"/>
</dbReference>
<evidence type="ECO:0000256" key="1">
    <source>
        <dbReference type="ARBA" id="ARBA00004141"/>
    </source>
</evidence>
<feature type="domain" description="ABC transporter" evidence="8">
    <location>
        <begin position="7"/>
        <end position="229"/>
    </location>
</feature>
<proteinExistence type="evidence at transcript level"/>
<keyword evidence="4 9" id="KW-0067">ATP-binding</keyword>
<accession>A0A451FTC9</accession>
<dbReference type="Pfam" id="PF12698">
    <property type="entry name" value="ABC2_membrane_3"/>
    <property type="match status" value="1"/>
</dbReference>
<feature type="transmembrane region" description="Helical" evidence="7">
    <location>
        <begin position="651"/>
        <end position="671"/>
    </location>
</feature>
<dbReference type="GO" id="GO:0005524">
    <property type="term" value="F:ATP binding"/>
    <property type="evidence" value="ECO:0007669"/>
    <property type="project" value="UniProtKB-KW"/>
</dbReference>
<keyword evidence="3" id="KW-0547">Nucleotide-binding</keyword>
<dbReference type="SMART" id="SM00382">
    <property type="entry name" value="AAA"/>
    <property type="match status" value="1"/>
</dbReference>
<dbReference type="EMBL" id="MH172538">
    <property type="protein sequence ID" value="QAA95945.1"/>
    <property type="molecule type" value="mRNA"/>
</dbReference>
<evidence type="ECO:0000256" key="6">
    <source>
        <dbReference type="ARBA" id="ARBA00023136"/>
    </source>
</evidence>
<evidence type="ECO:0000259" key="8">
    <source>
        <dbReference type="PROSITE" id="PS50893"/>
    </source>
</evidence>
<dbReference type="SUPFAM" id="SSF52540">
    <property type="entry name" value="P-loop containing nucleoside triphosphate hydrolases"/>
    <property type="match status" value="1"/>
</dbReference>
<feature type="transmembrane region" description="Helical" evidence="7">
    <location>
        <begin position="480"/>
        <end position="503"/>
    </location>
</feature>
<dbReference type="InterPro" id="IPR003439">
    <property type="entry name" value="ABC_transporter-like_ATP-bd"/>
</dbReference>
<gene>
    <name evidence="9" type="primary">ABCH12</name>
</gene>
<feature type="transmembrane region" description="Helical" evidence="7">
    <location>
        <begin position="524"/>
        <end position="551"/>
    </location>
</feature>
<dbReference type="InterPro" id="IPR003593">
    <property type="entry name" value="AAA+_ATPase"/>
</dbReference>
<dbReference type="GO" id="GO:0140359">
    <property type="term" value="F:ABC-type transporter activity"/>
    <property type="evidence" value="ECO:0007669"/>
    <property type="project" value="InterPro"/>
</dbReference>
<evidence type="ECO:0000256" key="3">
    <source>
        <dbReference type="ARBA" id="ARBA00022741"/>
    </source>
</evidence>
<comment type="subcellular location">
    <subcellularLocation>
        <location evidence="1">Membrane</location>
        <topology evidence="1">Multi-pass membrane protein</topology>
    </subcellularLocation>
</comment>
<evidence type="ECO:0000256" key="2">
    <source>
        <dbReference type="ARBA" id="ARBA00022692"/>
    </source>
</evidence>
<evidence type="ECO:0000256" key="7">
    <source>
        <dbReference type="SAM" id="Phobius"/>
    </source>
</evidence>
<dbReference type="GO" id="GO:0016020">
    <property type="term" value="C:membrane"/>
    <property type="evidence" value="ECO:0007669"/>
    <property type="project" value="UniProtKB-SubCell"/>
</dbReference>